<dbReference type="Proteomes" id="UP000184267">
    <property type="component" value="Unassembled WGS sequence"/>
</dbReference>
<dbReference type="SUPFAM" id="SSF56784">
    <property type="entry name" value="HAD-like"/>
    <property type="match status" value="1"/>
</dbReference>
<sequence length="204" mass="23278">MGLPEEEASTLHHKYYSQYGLAIRGLVRHHQIDPLDFDRKCDGSLPLEELLKPDPALRKLLEDIDRSKVRVWALTNAYISHASRVLRILGVDDLIEDIVFCDYSNSNFSCKPETEFYENAMRKAGVQDPSKCYFIDDSRTNVEAAIRLGWSHCVHFCERGLIAMEGGKPKYIGTDIQEGDETSGITAVVNLDELRTVWAEIFRR</sequence>
<dbReference type="Gene3D" id="3.40.50.1000">
    <property type="entry name" value="HAD superfamily/HAD-like"/>
    <property type="match status" value="1"/>
</dbReference>
<gene>
    <name evidence="1" type="ORF">TRAPUB_5182</name>
</gene>
<dbReference type="GO" id="GO:0009166">
    <property type="term" value="P:nucleotide catabolic process"/>
    <property type="evidence" value="ECO:0007669"/>
    <property type="project" value="TreeGrafter"/>
</dbReference>
<proteinExistence type="predicted"/>
<dbReference type="GO" id="GO:0008252">
    <property type="term" value="F:nucleotidase activity"/>
    <property type="evidence" value="ECO:0007669"/>
    <property type="project" value="TreeGrafter"/>
</dbReference>
<accession>A0A1M2V9C2</accession>
<dbReference type="PANTHER" id="PTHR47438">
    <property type="entry name" value="PHOSPHATE METABOLISM PROTEIN 8-RELATED"/>
    <property type="match status" value="1"/>
</dbReference>
<comment type="caution">
    <text evidence="1">The sequence shown here is derived from an EMBL/GenBank/DDBJ whole genome shotgun (WGS) entry which is preliminary data.</text>
</comment>
<dbReference type="GO" id="GO:0006206">
    <property type="term" value="P:pyrimidine nucleobase metabolic process"/>
    <property type="evidence" value="ECO:0007669"/>
    <property type="project" value="TreeGrafter"/>
</dbReference>
<dbReference type="STRING" id="154538.A0A1M2V9C2"/>
<organism evidence="1 2">
    <name type="scientific">Trametes pubescens</name>
    <name type="common">White-rot fungus</name>
    <dbReference type="NCBI Taxonomy" id="154538"/>
    <lineage>
        <taxon>Eukaryota</taxon>
        <taxon>Fungi</taxon>
        <taxon>Dikarya</taxon>
        <taxon>Basidiomycota</taxon>
        <taxon>Agaricomycotina</taxon>
        <taxon>Agaricomycetes</taxon>
        <taxon>Polyporales</taxon>
        <taxon>Polyporaceae</taxon>
        <taxon>Trametes</taxon>
    </lineage>
</organism>
<dbReference type="AlphaFoldDB" id="A0A1M2V9C2"/>
<dbReference type="OMA" id="NACWVCE"/>
<dbReference type="InterPro" id="IPR010237">
    <property type="entry name" value="Pyr-5-nucltdase"/>
</dbReference>
<dbReference type="InterPro" id="IPR006439">
    <property type="entry name" value="HAD-SF_hydro_IA"/>
</dbReference>
<dbReference type="InterPro" id="IPR023214">
    <property type="entry name" value="HAD_sf"/>
</dbReference>
<evidence type="ECO:0008006" key="3">
    <source>
        <dbReference type="Google" id="ProtNLM"/>
    </source>
</evidence>
<dbReference type="NCBIfam" id="TIGR01509">
    <property type="entry name" value="HAD-SF-IA-v3"/>
    <property type="match status" value="1"/>
</dbReference>
<dbReference type="Pfam" id="PF00702">
    <property type="entry name" value="Hydrolase"/>
    <property type="match status" value="1"/>
</dbReference>
<dbReference type="InterPro" id="IPR036412">
    <property type="entry name" value="HAD-like_sf"/>
</dbReference>
<dbReference type="OrthoDB" id="1065058at2759"/>
<dbReference type="PANTHER" id="PTHR47438:SF1">
    <property type="entry name" value="PHOSPHATE METABOLISM PROTEIN 8-RELATED"/>
    <property type="match status" value="1"/>
</dbReference>
<dbReference type="Gene3D" id="1.10.150.450">
    <property type="match status" value="1"/>
</dbReference>
<protein>
    <recommendedName>
        <fullName evidence="3">Suppressor of disruption of TFIIS</fullName>
    </recommendedName>
</protein>
<dbReference type="NCBIfam" id="TIGR01993">
    <property type="entry name" value="Pyr-5-nucltdase"/>
    <property type="match status" value="1"/>
</dbReference>
<dbReference type="EMBL" id="MNAD01001558">
    <property type="protein sequence ID" value="OJT04137.1"/>
    <property type="molecule type" value="Genomic_DNA"/>
</dbReference>
<dbReference type="InterPro" id="IPR052791">
    <property type="entry name" value="SSM1_domain"/>
</dbReference>
<keyword evidence="2" id="KW-1185">Reference proteome</keyword>
<name>A0A1M2V9C2_TRAPU</name>
<reference evidence="1 2" key="1">
    <citation type="submission" date="2016-10" db="EMBL/GenBank/DDBJ databases">
        <title>Genome sequence of the basidiomycete white-rot fungus Trametes pubescens.</title>
        <authorList>
            <person name="Makela M.R."/>
            <person name="Granchi Z."/>
            <person name="Peng M."/>
            <person name="De Vries R.P."/>
            <person name="Grigoriev I."/>
            <person name="Riley R."/>
            <person name="Hilden K."/>
        </authorList>
    </citation>
    <scope>NUCLEOTIDE SEQUENCE [LARGE SCALE GENOMIC DNA]</scope>
    <source>
        <strain evidence="1 2">FBCC735</strain>
    </source>
</reference>
<evidence type="ECO:0000313" key="1">
    <source>
        <dbReference type="EMBL" id="OJT04137.1"/>
    </source>
</evidence>
<evidence type="ECO:0000313" key="2">
    <source>
        <dbReference type="Proteomes" id="UP000184267"/>
    </source>
</evidence>